<feature type="domain" description="EamA" evidence="2">
    <location>
        <begin position="1"/>
        <end position="131"/>
    </location>
</feature>
<reference evidence="3" key="1">
    <citation type="submission" date="2018-05" db="EMBL/GenBank/DDBJ databases">
        <authorList>
            <person name="Lanie J.A."/>
            <person name="Ng W.-L."/>
            <person name="Kazmierczak K.M."/>
            <person name="Andrzejewski T.M."/>
            <person name="Davidsen T.M."/>
            <person name="Wayne K.J."/>
            <person name="Tettelin H."/>
            <person name="Glass J.I."/>
            <person name="Rusch D."/>
            <person name="Podicherti R."/>
            <person name="Tsui H.-C.T."/>
            <person name="Winkler M.E."/>
        </authorList>
    </citation>
    <scope>NUCLEOTIDE SEQUENCE</scope>
</reference>
<accession>A0A381UVX2</accession>
<keyword evidence="1" id="KW-1133">Transmembrane helix</keyword>
<keyword evidence="1" id="KW-0472">Membrane</keyword>
<dbReference type="InterPro" id="IPR000620">
    <property type="entry name" value="EamA_dom"/>
</dbReference>
<sequence length="136" mass="13900">MAAAAIYGGMAVLGKKIATDLASPLIATSFSLLFGLLLTAMLFGRNAVKDGARASKSSWIYILASGGASAFGVSCWYLALVEAPVVIVAPIVAVYPLVTITLTAIFLRNIEKVTLRTISGAALVVTGVILVGIGTA</sequence>
<feature type="transmembrane region" description="Helical" evidence="1">
    <location>
        <begin position="113"/>
        <end position="133"/>
    </location>
</feature>
<evidence type="ECO:0000256" key="1">
    <source>
        <dbReference type="SAM" id="Phobius"/>
    </source>
</evidence>
<evidence type="ECO:0000259" key="2">
    <source>
        <dbReference type="Pfam" id="PF00892"/>
    </source>
</evidence>
<dbReference type="InterPro" id="IPR037185">
    <property type="entry name" value="EmrE-like"/>
</dbReference>
<dbReference type="Pfam" id="PF00892">
    <property type="entry name" value="EamA"/>
    <property type="match status" value="1"/>
</dbReference>
<dbReference type="EMBL" id="UINC01007042">
    <property type="protein sequence ID" value="SVA31093.1"/>
    <property type="molecule type" value="Genomic_DNA"/>
</dbReference>
<dbReference type="AlphaFoldDB" id="A0A381UVX2"/>
<gene>
    <name evidence="3" type="ORF">METZ01_LOCUS83947</name>
</gene>
<protein>
    <recommendedName>
        <fullName evidence="2">EamA domain-containing protein</fullName>
    </recommendedName>
</protein>
<dbReference type="GO" id="GO:0016020">
    <property type="term" value="C:membrane"/>
    <property type="evidence" value="ECO:0007669"/>
    <property type="project" value="InterPro"/>
</dbReference>
<feature type="transmembrane region" description="Helical" evidence="1">
    <location>
        <begin position="85"/>
        <end position="106"/>
    </location>
</feature>
<name>A0A381UVX2_9ZZZZ</name>
<dbReference type="SUPFAM" id="SSF103481">
    <property type="entry name" value="Multidrug resistance efflux transporter EmrE"/>
    <property type="match status" value="1"/>
</dbReference>
<proteinExistence type="predicted"/>
<organism evidence="3">
    <name type="scientific">marine metagenome</name>
    <dbReference type="NCBI Taxonomy" id="408172"/>
    <lineage>
        <taxon>unclassified sequences</taxon>
        <taxon>metagenomes</taxon>
        <taxon>ecological metagenomes</taxon>
    </lineage>
</organism>
<feature type="transmembrane region" description="Helical" evidence="1">
    <location>
        <begin position="60"/>
        <end position="79"/>
    </location>
</feature>
<keyword evidence="1" id="KW-0812">Transmembrane</keyword>
<evidence type="ECO:0000313" key="3">
    <source>
        <dbReference type="EMBL" id="SVA31093.1"/>
    </source>
</evidence>
<feature type="transmembrane region" description="Helical" evidence="1">
    <location>
        <begin position="25"/>
        <end position="48"/>
    </location>
</feature>